<evidence type="ECO:0000256" key="2">
    <source>
        <dbReference type="ARBA" id="ARBA00023002"/>
    </source>
</evidence>
<gene>
    <name evidence="3" type="primary">fabG-2</name>
    <name evidence="3" type="ORF">SCMU_10790</name>
</gene>
<dbReference type="InterPro" id="IPR002347">
    <property type="entry name" value="SDR_fam"/>
</dbReference>
<dbReference type="SUPFAM" id="SSF51735">
    <property type="entry name" value="NAD(P)-binding Rossmann-fold domains"/>
    <property type="match status" value="1"/>
</dbReference>
<name>A0ABM7PSM9_SINCY</name>
<evidence type="ECO:0000313" key="4">
    <source>
        <dbReference type="Proteomes" id="UP001319861"/>
    </source>
</evidence>
<dbReference type="PRINTS" id="PR00081">
    <property type="entry name" value="GDHRDH"/>
</dbReference>
<dbReference type="PANTHER" id="PTHR42760:SF133">
    <property type="entry name" value="3-OXOACYL-[ACYL-CARRIER-PROTEIN] REDUCTASE"/>
    <property type="match status" value="1"/>
</dbReference>
<protein>
    <submittedName>
        <fullName evidence="3">Beta-ketoacyl-ACP reductase</fullName>
    </submittedName>
</protein>
<keyword evidence="4" id="KW-1185">Reference proteome</keyword>
<dbReference type="Proteomes" id="UP001319861">
    <property type="component" value="Chromosome"/>
</dbReference>
<reference evidence="3 4" key="1">
    <citation type="journal article" date="2021" name="J. Biosci. Bioeng.">
        <title>Identification and characterization of a chc gene cluster responsible for the aromatization pathway of cyclohexanecarboxylate degradation in Sinomonas cyclohexanicum ATCC 51369.</title>
        <authorList>
            <person name="Yamamoto T."/>
            <person name="Hasegawa Y."/>
            <person name="Lau P.C.K."/>
            <person name="Iwaki H."/>
        </authorList>
    </citation>
    <scope>NUCLEOTIDE SEQUENCE [LARGE SCALE GENOMIC DNA]</scope>
    <source>
        <strain evidence="3 4">ATCC 51369</strain>
    </source>
</reference>
<sequence length="262" mass="27153">MSTEQNTLKSAIVTGGAGGIGSAVCRRLADLGYAVVVADANAEAAQATAASLPGEMHAAVGGDLTATSANREAVEAAVRLGPIGLLVNAVGISPKEGGRKKPFYDVTDEEWDLVMAVNVKAPFILVREAFRHMSTDGTASIINLLSITSRMATGGLPDATFGPFLPSSITYAASKAALQNMTASLARELAGLNIRVNGVAPGFVETPMTGGMPDMDRMIAQIPAGRFAKPHEITDAIEFLVSDRASYINGTSLEVNGGWQTC</sequence>
<dbReference type="EMBL" id="AP024525">
    <property type="protein sequence ID" value="BCT75237.1"/>
    <property type="molecule type" value="Genomic_DNA"/>
</dbReference>
<dbReference type="Gene3D" id="3.40.50.720">
    <property type="entry name" value="NAD(P)-binding Rossmann-like Domain"/>
    <property type="match status" value="1"/>
</dbReference>
<dbReference type="PANTHER" id="PTHR42760">
    <property type="entry name" value="SHORT-CHAIN DEHYDROGENASES/REDUCTASES FAMILY MEMBER"/>
    <property type="match status" value="1"/>
</dbReference>
<dbReference type="PROSITE" id="PS00061">
    <property type="entry name" value="ADH_SHORT"/>
    <property type="match status" value="1"/>
</dbReference>
<accession>A0ABM7PSM9</accession>
<keyword evidence="2" id="KW-0560">Oxidoreductase</keyword>
<evidence type="ECO:0000256" key="1">
    <source>
        <dbReference type="ARBA" id="ARBA00006484"/>
    </source>
</evidence>
<dbReference type="InterPro" id="IPR020904">
    <property type="entry name" value="Sc_DH/Rdtase_CS"/>
</dbReference>
<dbReference type="InterPro" id="IPR036291">
    <property type="entry name" value="NAD(P)-bd_dom_sf"/>
</dbReference>
<comment type="similarity">
    <text evidence="1">Belongs to the short-chain dehydrogenases/reductases (SDR) family.</text>
</comment>
<organism evidence="3 4">
    <name type="scientific">Sinomonas cyclohexanicum</name>
    <name type="common">Corynebacterium cyclohexanicum</name>
    <dbReference type="NCBI Taxonomy" id="322009"/>
    <lineage>
        <taxon>Bacteria</taxon>
        <taxon>Bacillati</taxon>
        <taxon>Actinomycetota</taxon>
        <taxon>Actinomycetes</taxon>
        <taxon>Micrococcales</taxon>
        <taxon>Micrococcaceae</taxon>
        <taxon>Sinomonas</taxon>
    </lineage>
</organism>
<dbReference type="PRINTS" id="PR00080">
    <property type="entry name" value="SDRFAMILY"/>
</dbReference>
<dbReference type="Pfam" id="PF13561">
    <property type="entry name" value="adh_short_C2"/>
    <property type="match status" value="1"/>
</dbReference>
<dbReference type="RefSeq" id="WP_229232001.1">
    <property type="nucleotide sequence ID" value="NZ_AP024525.1"/>
</dbReference>
<proteinExistence type="inferred from homology"/>
<evidence type="ECO:0000313" key="3">
    <source>
        <dbReference type="EMBL" id="BCT75237.1"/>
    </source>
</evidence>